<evidence type="ECO:0000313" key="2">
    <source>
        <dbReference type="EMBL" id="KQJ89373.1"/>
    </source>
</evidence>
<accession>A0A0Q3LA20</accession>
<reference evidence="3" key="3">
    <citation type="submission" date="2018-08" db="UniProtKB">
        <authorList>
            <consortium name="EnsemblPlants"/>
        </authorList>
    </citation>
    <scope>IDENTIFICATION</scope>
    <source>
        <strain evidence="3">cv. Bd21</strain>
    </source>
</reference>
<name>A0A0Q3LA20_BRADI</name>
<dbReference type="EMBL" id="CM000883">
    <property type="protein sequence ID" value="KQJ89373.1"/>
    <property type="molecule type" value="Genomic_DNA"/>
</dbReference>
<feature type="compositionally biased region" description="Gly residues" evidence="1">
    <location>
        <begin position="8"/>
        <end position="19"/>
    </location>
</feature>
<feature type="region of interest" description="Disordered" evidence="1">
    <location>
        <begin position="42"/>
        <end position="66"/>
    </location>
</feature>
<evidence type="ECO:0000313" key="4">
    <source>
        <dbReference type="Proteomes" id="UP000008810"/>
    </source>
</evidence>
<evidence type="ECO:0000256" key="1">
    <source>
        <dbReference type="SAM" id="MobiDB-lite"/>
    </source>
</evidence>
<dbReference type="Proteomes" id="UP000008810">
    <property type="component" value="Chromosome 4"/>
</dbReference>
<organism evidence="2">
    <name type="scientific">Brachypodium distachyon</name>
    <name type="common">Purple false brome</name>
    <name type="synonym">Trachynia distachya</name>
    <dbReference type="NCBI Taxonomy" id="15368"/>
    <lineage>
        <taxon>Eukaryota</taxon>
        <taxon>Viridiplantae</taxon>
        <taxon>Streptophyta</taxon>
        <taxon>Embryophyta</taxon>
        <taxon>Tracheophyta</taxon>
        <taxon>Spermatophyta</taxon>
        <taxon>Magnoliopsida</taxon>
        <taxon>Liliopsida</taxon>
        <taxon>Poales</taxon>
        <taxon>Poaceae</taxon>
        <taxon>BOP clade</taxon>
        <taxon>Pooideae</taxon>
        <taxon>Stipodae</taxon>
        <taxon>Brachypodieae</taxon>
        <taxon>Brachypodium</taxon>
    </lineage>
</organism>
<dbReference type="AlphaFoldDB" id="A0A0Q3LA20"/>
<protein>
    <submittedName>
        <fullName evidence="2 3">Uncharacterized protein</fullName>
    </submittedName>
</protein>
<keyword evidence="4" id="KW-1185">Reference proteome</keyword>
<dbReference type="InParanoid" id="A0A0Q3LA20"/>
<feature type="compositionally biased region" description="Low complexity" evidence="1">
    <location>
        <begin position="53"/>
        <end position="66"/>
    </location>
</feature>
<gene>
    <name evidence="2" type="ORF">BRADI_4g25152v3</name>
</gene>
<evidence type="ECO:0000313" key="3">
    <source>
        <dbReference type="EnsemblPlants" id="KQJ89373"/>
    </source>
</evidence>
<reference evidence="2" key="2">
    <citation type="submission" date="2017-06" db="EMBL/GenBank/DDBJ databases">
        <title>WGS assembly of Brachypodium distachyon.</title>
        <authorList>
            <consortium name="The International Brachypodium Initiative"/>
            <person name="Lucas S."/>
            <person name="Harmon-Smith M."/>
            <person name="Lail K."/>
            <person name="Tice H."/>
            <person name="Grimwood J."/>
            <person name="Bruce D."/>
            <person name="Barry K."/>
            <person name="Shu S."/>
            <person name="Lindquist E."/>
            <person name="Wang M."/>
            <person name="Pitluck S."/>
            <person name="Vogel J.P."/>
            <person name="Garvin D.F."/>
            <person name="Mockler T.C."/>
            <person name="Schmutz J."/>
            <person name="Rokhsar D."/>
            <person name="Bevan M.W."/>
        </authorList>
    </citation>
    <scope>NUCLEOTIDE SEQUENCE</scope>
    <source>
        <strain evidence="2">Bd21</strain>
    </source>
</reference>
<feature type="region of interest" description="Disordered" evidence="1">
    <location>
        <begin position="1"/>
        <end position="26"/>
    </location>
</feature>
<dbReference type="Gramene" id="KQJ89373">
    <property type="protein sequence ID" value="KQJ89373"/>
    <property type="gene ID" value="BRADI_4g25152v3"/>
</dbReference>
<dbReference type="EnsemblPlants" id="KQJ89373">
    <property type="protein sequence ID" value="KQJ89373"/>
    <property type="gene ID" value="BRADI_4g25152v3"/>
</dbReference>
<proteinExistence type="predicted"/>
<reference evidence="2 3" key="1">
    <citation type="journal article" date="2010" name="Nature">
        <title>Genome sequencing and analysis of the model grass Brachypodium distachyon.</title>
        <authorList>
            <consortium name="International Brachypodium Initiative"/>
        </authorList>
    </citation>
    <scope>NUCLEOTIDE SEQUENCE [LARGE SCALE GENOMIC DNA]</scope>
    <source>
        <strain evidence="2 3">Bd21</strain>
    </source>
</reference>
<sequence length="122" mass="12947">MGNTLNGDNGGGNGRGGENGVVEPPVEPNFWRLMDLIPAAAVESDGGEGSGGSSPTSCVSSDGSPSHDVVILYECRKCVRFCGVPKKVFPMCMYCKQPNLFRPPCANIRIKKNHDSNQSSSK</sequence>